<dbReference type="InterPro" id="IPR050680">
    <property type="entry name" value="YpeA/RimI_acetyltransf"/>
</dbReference>
<evidence type="ECO:0000259" key="3">
    <source>
        <dbReference type="PROSITE" id="PS51186"/>
    </source>
</evidence>
<evidence type="ECO:0000256" key="2">
    <source>
        <dbReference type="ARBA" id="ARBA00023315"/>
    </source>
</evidence>
<dbReference type="PROSITE" id="PS51186">
    <property type="entry name" value="GNAT"/>
    <property type="match status" value="1"/>
</dbReference>
<dbReference type="PANTHER" id="PTHR43420:SF44">
    <property type="entry name" value="ACETYLTRANSFERASE YPEA"/>
    <property type="match status" value="1"/>
</dbReference>
<reference evidence="4 5" key="1">
    <citation type="submission" date="2021-10" db="EMBL/GenBank/DDBJ databases">
        <title>Anaerobic single-cell dispensing facilitates the cultivation of human gut bacteria.</title>
        <authorList>
            <person name="Afrizal A."/>
        </authorList>
    </citation>
    <scope>NUCLEOTIDE SEQUENCE [LARGE SCALE GENOMIC DNA]</scope>
    <source>
        <strain evidence="4 5">CLA-AA-H232</strain>
    </source>
</reference>
<dbReference type="Pfam" id="PF00583">
    <property type="entry name" value="Acetyltransf_1"/>
    <property type="match status" value="1"/>
</dbReference>
<dbReference type="SUPFAM" id="SSF55729">
    <property type="entry name" value="Acyl-CoA N-acyltransferases (Nat)"/>
    <property type="match status" value="1"/>
</dbReference>
<keyword evidence="5" id="KW-1185">Reference proteome</keyword>
<dbReference type="Gene3D" id="3.40.630.30">
    <property type="match status" value="1"/>
</dbReference>
<keyword evidence="1" id="KW-0808">Transferase</keyword>
<evidence type="ECO:0000313" key="5">
    <source>
        <dbReference type="Proteomes" id="UP001198242"/>
    </source>
</evidence>
<evidence type="ECO:0000256" key="1">
    <source>
        <dbReference type="ARBA" id="ARBA00022679"/>
    </source>
</evidence>
<dbReference type="RefSeq" id="WP_308457000.1">
    <property type="nucleotide sequence ID" value="NZ_JAJEQM010000018.1"/>
</dbReference>
<name>A0AAE3JAI5_9FIRM</name>
<feature type="domain" description="N-acetyltransferase" evidence="3">
    <location>
        <begin position="1"/>
        <end position="147"/>
    </location>
</feature>
<evidence type="ECO:0000313" key="4">
    <source>
        <dbReference type="EMBL" id="MCC2211507.1"/>
    </source>
</evidence>
<protein>
    <submittedName>
        <fullName evidence="4">GNAT family N-acetyltransferase</fullName>
    </submittedName>
</protein>
<accession>A0AAE3JAI5</accession>
<organism evidence="4 5">
    <name type="scientific">Hominilimicola fabiformis</name>
    <dbReference type="NCBI Taxonomy" id="2885356"/>
    <lineage>
        <taxon>Bacteria</taxon>
        <taxon>Bacillati</taxon>
        <taxon>Bacillota</taxon>
        <taxon>Clostridia</taxon>
        <taxon>Eubacteriales</taxon>
        <taxon>Oscillospiraceae</taxon>
        <taxon>Hominilimicola</taxon>
    </lineage>
</organism>
<dbReference type="CDD" id="cd04301">
    <property type="entry name" value="NAT_SF"/>
    <property type="match status" value="1"/>
</dbReference>
<proteinExistence type="predicted"/>
<dbReference type="GO" id="GO:0016747">
    <property type="term" value="F:acyltransferase activity, transferring groups other than amino-acyl groups"/>
    <property type="evidence" value="ECO:0007669"/>
    <property type="project" value="InterPro"/>
</dbReference>
<comment type="caution">
    <text evidence="4">The sequence shown here is derived from an EMBL/GenBank/DDBJ whole genome shotgun (WGS) entry which is preliminary data.</text>
</comment>
<keyword evidence="2" id="KW-0012">Acyltransferase</keyword>
<dbReference type="EMBL" id="JAJEQM010000018">
    <property type="protein sequence ID" value="MCC2211507.1"/>
    <property type="molecule type" value="Genomic_DNA"/>
</dbReference>
<dbReference type="InterPro" id="IPR000182">
    <property type="entry name" value="GNAT_dom"/>
</dbReference>
<dbReference type="PANTHER" id="PTHR43420">
    <property type="entry name" value="ACETYLTRANSFERASE"/>
    <property type="match status" value="1"/>
</dbReference>
<dbReference type="AlphaFoldDB" id="A0AAE3JAI5"/>
<dbReference type="InterPro" id="IPR016181">
    <property type="entry name" value="Acyl_CoA_acyltransferase"/>
</dbReference>
<gene>
    <name evidence="4" type="ORF">LKE05_11995</name>
</gene>
<sequence length="147" mass="16729">MKIEIMNENHRDKVLELSKAFYCSDALDHEVPMNIIETNIDAAISGDKGLIGFVFCEDNEVVGFSYVTTYYETEVGGICVQIIDLYVNENARGKGVATQYFNYLFDKYSGAKRFRLEVVKDNVKAISLYKKMGFTDVSYGQMKIDKI</sequence>
<dbReference type="Proteomes" id="UP001198242">
    <property type="component" value="Unassembled WGS sequence"/>
</dbReference>